<dbReference type="RefSeq" id="WP_068484180.1">
    <property type="nucleotide sequence ID" value="NZ_CP018760.1"/>
</dbReference>
<sequence>MNKKLLSLLFILVFKFSSFAQEAITYQDAFPNLTFEFPVEIQNASDDSNRMFVVEQQGVIKVFNTTENSNNAEVFLDIKDMVSFSSGQEIGLLGLAFHPNFKANKTFYVYHTKQSTVANVDVEVVLAKYTVDPINENRADANSRLEIFSFDKNQNTSNHNGGKIAFGPDGYLYISVGDGGGGGDPNGNAQNLDNIFGSILRIDIDLDNNNPIENNPDLPNGNYEIPNDNPRVGIAGLDELYAWGIRNTWKFSFENETLWGADVGQDQAEEINHIIIGGNYGWNRFEGNNSYNSATLLSTRPDIKPIFEYDHTKGDRSITGGYVYDGESTNTLIKGKYIYADYVTGRVWALDYNEELNTSTNNLLFRTNGDYVSSFGLDETGEMYFSGYGTNAKIYKINGGDEPVITEPEKINGIGYWNAFTESTDGVINCIVENGEDIYIGGLFTKVGAVSASNLAIYNKQTGWKTTIGGPNGEVKSIAISPNNEVVIGGSFSTVNGINANNIALWDGISWSALGVGTDGPVAKIAIDSDSKIYAGGAFVKAGNLVVNNIAIWDNAWAAIKESTSLVAGLNNEVREIVLSENGIVYIGGNFDTAGEKSAARIATWNGNNWGTLGEGTSGFVESIALKDNYVYAGGNFNLASNETVNRIARWDITSNKWEKLGNGLSGSVKSIAIYDNEIYAAGSFVFASNEQSKTIIVNNIAQFSDLNGWQPLGEELQIGTNGLVNSILFSEADNILYVGGNFTKVGDVNSNFMGSWSKSFVCTDDSVIQEYQIDGVWSSGENTIEVNDGSDLVLSILPNNKKFKIILPNGSEVEVDLELPNISETSAGIYIFETEEGCSATLDIKVVPKVECNLDLLITEYRKNEVAWIPLINNELIVVEGDLVELRLVGTDEEYTITKPDGILVQGELTVSNYSSNDAGTYVFETKSGCLKNIVLKGCDSASINPEFKIADGEWVADETKTVVDEGVSFSIGMPNSNNTYTVTTPNGEVNNGIFYIEEIAKKDEGDYVITENSGCSSIFSLEVIAIINEECPNALLNENTLLDLSNGINYGDNLLVESNNLDVNNSTCSLLISSLTDNRPWEKYMISMNLEELGITPGDTLNISLDGKNIDGNARIEVVQNNKPNTWLLGHTFTDEWTTYSQNIVVPQDIVTLDIWLFSNYSFNERGTVLYDNLIVEKLKKDDAPISECANTISNISEDIILENYRLESGLDNLKGLESGEEKYGCVLEITNNDQNQPWARHSISINIENNNIKPGDVLSISIDAKAIDGNARIEVVQDNKPNTWLMGNTFTSDWSTSTKQIIVPDNITTLDIWLFSNYAEYEGGTSLFGNLIVEKVGEVEEPIESCEDSLVNSNDEIILTNERLQAGLDKVEGVDSLVSEIGCVFQIVNEDQNQPWARYSMTIDILENNLEVGDELLFSIDGKTIEGGARIEVAENDKPNAWQLGHNFSTEWSNYSQSIIIRPNTATLDIWLFSNYGVSSGEGLAQFANLSVQKIDNRVLTPLRINLSNVVDVEPLDVPISVYPNPTTNKVYVDVSTFLGQELTLSLISPNSVLLVSDFYKKNHNNILELDLSSYPPGVYLISITSENGNVSVKKVVKT</sequence>
<dbReference type="Pfam" id="PF12768">
    <property type="entry name" value="Rax2"/>
    <property type="match status" value="2"/>
</dbReference>
<keyword evidence="1 2" id="KW-0732">Signal</keyword>
<gene>
    <name evidence="6" type="ORF">A9200_16685</name>
</gene>
<evidence type="ECO:0008006" key="8">
    <source>
        <dbReference type="Google" id="ProtNLM"/>
    </source>
</evidence>
<name>A0A1B7ZBP2_9FLAO</name>
<feature type="chain" id="PRO_5008602452" description="Por secretion system C-terminal sorting domain-containing protein" evidence="2">
    <location>
        <begin position="21"/>
        <end position="1602"/>
    </location>
</feature>
<evidence type="ECO:0000313" key="6">
    <source>
        <dbReference type="EMBL" id="OBR40116.1"/>
    </source>
</evidence>
<feature type="domain" description="Secretion system C-terminal sorting" evidence="5">
    <location>
        <begin position="1525"/>
        <end position="1600"/>
    </location>
</feature>
<dbReference type="Pfam" id="PF07995">
    <property type="entry name" value="GSDH"/>
    <property type="match status" value="1"/>
</dbReference>
<feature type="domain" description="Rax2-like C-terminal" evidence="4">
    <location>
        <begin position="618"/>
        <end position="697"/>
    </location>
</feature>
<reference evidence="7" key="1">
    <citation type="submission" date="2016-06" db="EMBL/GenBank/DDBJ databases">
        <authorList>
            <person name="Zhan P."/>
        </authorList>
    </citation>
    <scope>NUCLEOTIDE SEQUENCE [LARGE SCALE GENOMIC DNA]</scope>
    <source>
        <strain evidence="7">T28</strain>
    </source>
</reference>
<dbReference type="PANTHER" id="PTHR19328:SF75">
    <property type="entry name" value="ALDOSE SUGAR DEHYDROGENASE YLII"/>
    <property type="match status" value="1"/>
</dbReference>
<evidence type="ECO:0000259" key="5">
    <source>
        <dbReference type="Pfam" id="PF18962"/>
    </source>
</evidence>
<dbReference type="OrthoDB" id="9770043at2"/>
<dbReference type="Gene3D" id="2.60.120.260">
    <property type="entry name" value="Galactose-binding domain-like"/>
    <property type="match status" value="2"/>
</dbReference>
<keyword evidence="7" id="KW-1185">Reference proteome</keyword>
<feature type="domain" description="Rax2-like C-terminal" evidence="4">
    <location>
        <begin position="425"/>
        <end position="497"/>
    </location>
</feature>
<dbReference type="InterPro" id="IPR012938">
    <property type="entry name" value="Glc/Sorbosone_DH"/>
</dbReference>
<dbReference type="Pfam" id="PF18962">
    <property type="entry name" value="Por_Secre_tail"/>
    <property type="match status" value="1"/>
</dbReference>
<feature type="signal peptide" evidence="2">
    <location>
        <begin position="1"/>
        <end position="20"/>
    </location>
</feature>
<dbReference type="Gene3D" id="2.130.10.10">
    <property type="entry name" value="YVTN repeat-like/Quinoprotein amine dehydrogenase"/>
    <property type="match status" value="1"/>
</dbReference>
<dbReference type="SUPFAM" id="SSF101908">
    <property type="entry name" value="Putative isomerase YbhE"/>
    <property type="match status" value="1"/>
</dbReference>
<evidence type="ECO:0000259" key="4">
    <source>
        <dbReference type="Pfam" id="PF12768"/>
    </source>
</evidence>
<evidence type="ECO:0000256" key="1">
    <source>
        <dbReference type="ARBA" id="ARBA00022729"/>
    </source>
</evidence>
<dbReference type="SUPFAM" id="SSF50952">
    <property type="entry name" value="Soluble quinoprotein glucose dehydrogenase"/>
    <property type="match status" value="1"/>
</dbReference>
<dbReference type="PANTHER" id="PTHR19328">
    <property type="entry name" value="HEDGEHOG-INTERACTING PROTEIN"/>
    <property type="match status" value="1"/>
</dbReference>
<accession>A0A1B7ZBP2</accession>
<dbReference type="InterPro" id="IPR015943">
    <property type="entry name" value="WD40/YVTN_repeat-like_dom_sf"/>
</dbReference>
<dbReference type="InterPro" id="IPR011041">
    <property type="entry name" value="Quinoprot_gluc/sorb_DH_b-prop"/>
</dbReference>
<dbReference type="InterPro" id="IPR011042">
    <property type="entry name" value="6-blade_b-propeller_TolB-like"/>
</dbReference>
<dbReference type="InterPro" id="IPR026444">
    <property type="entry name" value="Secre_tail"/>
</dbReference>
<dbReference type="InterPro" id="IPR024982">
    <property type="entry name" value="Rax2-like_C"/>
</dbReference>
<evidence type="ECO:0000313" key="7">
    <source>
        <dbReference type="Proteomes" id="UP000092164"/>
    </source>
</evidence>
<evidence type="ECO:0000259" key="3">
    <source>
        <dbReference type="Pfam" id="PF07995"/>
    </source>
</evidence>
<dbReference type="EMBL" id="LZFP01000009">
    <property type="protein sequence ID" value="OBR40116.1"/>
    <property type="molecule type" value="Genomic_DNA"/>
</dbReference>
<dbReference type="Gene3D" id="2.120.10.30">
    <property type="entry name" value="TolB, C-terminal domain"/>
    <property type="match status" value="1"/>
</dbReference>
<dbReference type="KEGG" id="mart:BTR34_02705"/>
<comment type="caution">
    <text evidence="6">The sequence shown here is derived from an EMBL/GenBank/DDBJ whole genome shotgun (WGS) entry which is preliminary data.</text>
</comment>
<organism evidence="6 7">
    <name type="scientific">Maribacter hydrothermalis</name>
    <dbReference type="NCBI Taxonomy" id="1836467"/>
    <lineage>
        <taxon>Bacteria</taxon>
        <taxon>Pseudomonadati</taxon>
        <taxon>Bacteroidota</taxon>
        <taxon>Flavobacteriia</taxon>
        <taxon>Flavobacteriales</taxon>
        <taxon>Flavobacteriaceae</taxon>
        <taxon>Maribacter</taxon>
    </lineage>
</organism>
<evidence type="ECO:0000256" key="2">
    <source>
        <dbReference type="SAM" id="SignalP"/>
    </source>
</evidence>
<dbReference type="NCBIfam" id="TIGR04183">
    <property type="entry name" value="Por_Secre_tail"/>
    <property type="match status" value="1"/>
</dbReference>
<proteinExistence type="predicted"/>
<feature type="domain" description="Glucose/Sorbosone dehydrogenase" evidence="3">
    <location>
        <begin position="36"/>
        <end position="394"/>
    </location>
</feature>
<protein>
    <recommendedName>
        <fullName evidence="8">Por secretion system C-terminal sorting domain-containing protein</fullName>
    </recommendedName>
</protein>
<dbReference type="Proteomes" id="UP000092164">
    <property type="component" value="Unassembled WGS sequence"/>
</dbReference>
<dbReference type="STRING" id="1836467.BTR34_02705"/>